<dbReference type="GeneID" id="56060937"/>
<dbReference type="KEGG" id="nox:C5F49_03235"/>
<dbReference type="AlphaFoldDB" id="A0A7D5R2R8"/>
<evidence type="ECO:0000313" key="1">
    <source>
        <dbReference type="EMBL" id="QLH04438.1"/>
    </source>
</evidence>
<evidence type="ECO:0000313" key="2">
    <source>
        <dbReference type="Proteomes" id="UP000509441"/>
    </source>
</evidence>
<name>A0A7D5R2R8_9ARCH</name>
<sequence length="438" mass="47392">MNTVPIFAVILGVILISGTLPSQSFADVINPRQQMKLDFTNEQIICAEGLVKITKSSSGKVACVKPTTAEKLAEHGWAKQLSEKKVAEIKEKKLKKGESVGNITKIVTLKQLAGGNTPAKPSTSGYSYVFEACSTTKLIRAPEIFVTSDSETKNVKLATPLKANSCYTSSVNIKAADPNSISATLLNKGGISEKISSLESQITDLKTKIATAKAKLPKSNDQSPESENMTSIITMKKELKDLQDQLRRYFMVLYVPPSTKVSKIDLPKSITGQPLEGMSTNLISVTPSVVAPSGTNNPDVKRFNVVFEACAGMQSIRLPIITVTSDTETIDVKLIDRIIPESCQVGIARINALDSESIIPTISGNSGISKQIKSLETQISEMEVILADKRSNLGDLISKKLDSTTEPIALKLTQEISELRNDILENRVKLNSLLLKAS</sequence>
<dbReference type="Proteomes" id="UP000509441">
    <property type="component" value="Chromosome"/>
</dbReference>
<proteinExistence type="predicted"/>
<dbReference type="RefSeq" id="WP_179363328.1">
    <property type="nucleotide sequence ID" value="NZ_CP026994.1"/>
</dbReference>
<protein>
    <submittedName>
        <fullName evidence="1">Uncharacterized protein</fullName>
    </submittedName>
</protein>
<dbReference type="EMBL" id="CP026994">
    <property type="protein sequence ID" value="QLH04438.1"/>
    <property type="molecule type" value="Genomic_DNA"/>
</dbReference>
<keyword evidence="2" id="KW-1185">Reference proteome</keyword>
<reference evidence="1 2" key="1">
    <citation type="submission" date="2018-02" db="EMBL/GenBank/DDBJ databases">
        <title>Complete genome of Nitrosopumilus oxyclinae HCE1.</title>
        <authorList>
            <person name="Qin W."/>
            <person name="Zheng Y."/>
            <person name="Stahl D.A."/>
        </authorList>
    </citation>
    <scope>NUCLEOTIDE SEQUENCE [LARGE SCALE GENOMIC DNA]</scope>
    <source>
        <strain evidence="1 2">HCE1</strain>
    </source>
</reference>
<gene>
    <name evidence="1" type="ORF">C5F49_03235</name>
</gene>
<accession>A0A7D5R2R8</accession>
<organism evidence="1 2">
    <name type="scientific">Nitrosopumilus oxyclinae</name>
    <dbReference type="NCBI Taxonomy" id="1959104"/>
    <lineage>
        <taxon>Archaea</taxon>
        <taxon>Nitrososphaerota</taxon>
        <taxon>Nitrososphaeria</taxon>
        <taxon>Nitrosopumilales</taxon>
        <taxon>Nitrosopumilaceae</taxon>
        <taxon>Nitrosopumilus</taxon>
    </lineage>
</organism>
<dbReference type="OrthoDB" id="3188at2157"/>